<dbReference type="RefSeq" id="WP_111313733.1">
    <property type="nucleotide sequence ID" value="NZ_QEQD01000018.1"/>
</dbReference>
<dbReference type="NCBIfam" id="TIGR02681">
    <property type="entry name" value="phage_pRha"/>
    <property type="match status" value="1"/>
</dbReference>
<dbReference type="AlphaFoldDB" id="A0A369ZAY9"/>
<gene>
    <name evidence="1" type="ORF">DPV98_10750</name>
</gene>
<dbReference type="InterPro" id="IPR014054">
    <property type="entry name" value="Phage_regulatory_Rha"/>
</dbReference>
<reference evidence="1 2" key="1">
    <citation type="submission" date="2018-05" db="EMBL/GenBank/DDBJ databases">
        <title>Draft Genome Sequences for a Diverse set of 7 Haemophilus Species.</title>
        <authorList>
            <person name="Nichols M."/>
            <person name="Topaz N."/>
            <person name="Wang X."/>
            <person name="Wang X."/>
            <person name="Boxrud D."/>
        </authorList>
    </citation>
    <scope>NUCLEOTIDE SEQUENCE [LARGE SCALE GENOMIC DNA]</scope>
    <source>
        <strain evidence="1 2">C2010039593</strain>
    </source>
</reference>
<dbReference type="Proteomes" id="UP000253999">
    <property type="component" value="Unassembled WGS sequence"/>
</dbReference>
<organism evidence="1 2">
    <name type="scientific">Haemophilus parahaemolyticus</name>
    <dbReference type="NCBI Taxonomy" id="735"/>
    <lineage>
        <taxon>Bacteria</taxon>
        <taxon>Pseudomonadati</taxon>
        <taxon>Pseudomonadota</taxon>
        <taxon>Gammaproteobacteria</taxon>
        <taxon>Pasteurellales</taxon>
        <taxon>Pasteurellaceae</taxon>
        <taxon>Haemophilus</taxon>
    </lineage>
</organism>
<evidence type="ECO:0000313" key="2">
    <source>
        <dbReference type="Proteomes" id="UP000253999"/>
    </source>
</evidence>
<comment type="caution">
    <text evidence="1">The sequence shown here is derived from an EMBL/GenBank/DDBJ whole genome shotgun (WGS) entry which is preliminary data.</text>
</comment>
<dbReference type="Pfam" id="PF09669">
    <property type="entry name" value="Phage_pRha"/>
    <property type="match status" value="1"/>
</dbReference>
<sequence>MSDLTIQNNIADQEILPDVFVYHDGVYTDSLKVAEYFHKRHKNIIRDIENLECSKEFNELNFELIKYKDSRGRLKPAYRITKDGFVFLVMGFTGKKAAAFKEAYIKRFNEMEKWLLARIENKQTQDFFADAVKRYEERQPPKYRRPHAYSIENNLVYIVALGATRKQWLANHGYREDDEIRPHLTFDQLKRLDLVLSEAMRLLNAGVFYKERKQKLQQFVTGLRIEQLRTAISNTQPTT</sequence>
<protein>
    <recommendedName>
        <fullName evidence="3">Phage regulatory protein Rha family</fullName>
    </recommendedName>
</protein>
<accession>A0A369ZAY9</accession>
<proteinExistence type="predicted"/>
<evidence type="ECO:0008006" key="3">
    <source>
        <dbReference type="Google" id="ProtNLM"/>
    </source>
</evidence>
<dbReference type="EMBL" id="QEQD01000018">
    <property type="protein sequence ID" value="RDE99546.1"/>
    <property type="molecule type" value="Genomic_DNA"/>
</dbReference>
<name>A0A369ZAY9_HAEPH</name>
<evidence type="ECO:0000313" key="1">
    <source>
        <dbReference type="EMBL" id="RDE99546.1"/>
    </source>
</evidence>